<proteinExistence type="predicted"/>
<evidence type="ECO:0000313" key="1">
    <source>
        <dbReference type="EMBL" id="SQB61596.1"/>
    </source>
</evidence>
<evidence type="ECO:0000313" key="2">
    <source>
        <dbReference type="Proteomes" id="UP000249986"/>
    </source>
</evidence>
<dbReference type="Proteomes" id="UP000249986">
    <property type="component" value="Unassembled WGS sequence"/>
</dbReference>
<dbReference type="EMBL" id="UAWG01000023">
    <property type="protein sequence ID" value="SQB61596.1"/>
    <property type="molecule type" value="Genomic_DNA"/>
</dbReference>
<dbReference type="RefSeq" id="WP_181481581.1">
    <property type="nucleotide sequence ID" value="NZ_JBCANV010000041.1"/>
</dbReference>
<gene>
    <name evidence="1" type="ORF">NCTC10719_03277</name>
</gene>
<name>A0A2X2YB35_CLOPF</name>
<sequence length="58" mass="6764">MGNLPDCCYEYRFNREEPRAVETCTECGYSIYAGEKYLPIGDKIICRECLDELMEEAE</sequence>
<reference evidence="1 2" key="1">
    <citation type="submission" date="2018-06" db="EMBL/GenBank/DDBJ databases">
        <authorList>
            <consortium name="Pathogen Informatics"/>
            <person name="Doyle S."/>
        </authorList>
    </citation>
    <scope>NUCLEOTIDE SEQUENCE [LARGE SCALE GENOMIC DNA]</scope>
    <source>
        <strain evidence="1 2">NCTC10719</strain>
    </source>
</reference>
<dbReference type="AlphaFoldDB" id="A0A2X2YB35"/>
<protein>
    <submittedName>
        <fullName evidence="1">Uncharacterized protein</fullName>
    </submittedName>
</protein>
<accession>A0A2X2YB35</accession>
<organism evidence="1 2">
    <name type="scientific">Clostridium perfringens</name>
    <dbReference type="NCBI Taxonomy" id="1502"/>
    <lineage>
        <taxon>Bacteria</taxon>
        <taxon>Bacillati</taxon>
        <taxon>Bacillota</taxon>
        <taxon>Clostridia</taxon>
        <taxon>Eubacteriales</taxon>
        <taxon>Clostridiaceae</taxon>
        <taxon>Clostridium</taxon>
    </lineage>
</organism>